<proteinExistence type="predicted"/>
<protein>
    <submittedName>
        <fullName evidence="1">Uncharacterized protein</fullName>
    </submittedName>
</protein>
<keyword evidence="2" id="KW-1185">Reference proteome</keyword>
<evidence type="ECO:0000313" key="2">
    <source>
        <dbReference type="Proteomes" id="UP001430953"/>
    </source>
</evidence>
<dbReference type="Proteomes" id="UP001430953">
    <property type="component" value="Unassembled WGS sequence"/>
</dbReference>
<dbReference type="AlphaFoldDB" id="A0AAW2F6C3"/>
<evidence type="ECO:0000313" key="1">
    <source>
        <dbReference type="EMBL" id="KAL0110129.1"/>
    </source>
</evidence>
<dbReference type="EMBL" id="JADYXP020000014">
    <property type="protein sequence ID" value="KAL0110129.1"/>
    <property type="molecule type" value="Genomic_DNA"/>
</dbReference>
<gene>
    <name evidence="1" type="ORF">PUN28_013636</name>
</gene>
<accession>A0AAW2F6C3</accession>
<name>A0AAW2F6C3_9HYME</name>
<organism evidence="1 2">
    <name type="scientific">Cardiocondyla obscurior</name>
    <dbReference type="NCBI Taxonomy" id="286306"/>
    <lineage>
        <taxon>Eukaryota</taxon>
        <taxon>Metazoa</taxon>
        <taxon>Ecdysozoa</taxon>
        <taxon>Arthropoda</taxon>
        <taxon>Hexapoda</taxon>
        <taxon>Insecta</taxon>
        <taxon>Pterygota</taxon>
        <taxon>Neoptera</taxon>
        <taxon>Endopterygota</taxon>
        <taxon>Hymenoptera</taxon>
        <taxon>Apocrita</taxon>
        <taxon>Aculeata</taxon>
        <taxon>Formicoidea</taxon>
        <taxon>Formicidae</taxon>
        <taxon>Myrmicinae</taxon>
        <taxon>Cardiocondyla</taxon>
    </lineage>
</organism>
<reference evidence="1 2" key="1">
    <citation type="submission" date="2023-03" db="EMBL/GenBank/DDBJ databases">
        <title>High recombination rates correlate with genetic variation in Cardiocondyla obscurior ants.</title>
        <authorList>
            <person name="Errbii M."/>
        </authorList>
    </citation>
    <scope>NUCLEOTIDE SEQUENCE [LARGE SCALE GENOMIC DNA]</scope>
    <source>
        <strain evidence="1">Alpha-2009</strain>
        <tissue evidence="1">Whole body</tissue>
    </source>
</reference>
<sequence length="124" mass="14788">MSFSIIVLFIPRQTLSHQIYIFFSAQHHSLFFITFLIQVARRCEPKTIYECTGWSSRLGQYYVFSVDDSLREEERGPQWVPLDPSHFLLKKKKLIPFFFYLIFARIKLTENAGIFTTTYFESTR</sequence>
<comment type="caution">
    <text evidence="1">The sequence shown here is derived from an EMBL/GenBank/DDBJ whole genome shotgun (WGS) entry which is preliminary data.</text>
</comment>